<dbReference type="InterPro" id="IPR002126">
    <property type="entry name" value="Cadherin-like_dom"/>
</dbReference>
<feature type="domain" description="Cadherin" evidence="21">
    <location>
        <begin position="2786"/>
        <end position="2890"/>
    </location>
</feature>
<feature type="domain" description="Cadherin" evidence="21">
    <location>
        <begin position="1843"/>
        <end position="1943"/>
    </location>
</feature>
<dbReference type="InterPro" id="IPR020894">
    <property type="entry name" value="Cadherin_CS"/>
</dbReference>
<evidence type="ECO:0000259" key="20">
    <source>
        <dbReference type="PROSITE" id="PS50026"/>
    </source>
</evidence>
<feature type="region of interest" description="Disordered" evidence="16">
    <location>
        <begin position="3919"/>
        <end position="3938"/>
    </location>
</feature>
<evidence type="ECO:0000256" key="8">
    <source>
        <dbReference type="ARBA" id="ARBA00022837"/>
    </source>
</evidence>
<feature type="region of interest" description="Disordered" evidence="16">
    <location>
        <begin position="3966"/>
        <end position="3990"/>
    </location>
</feature>
<evidence type="ECO:0000256" key="2">
    <source>
        <dbReference type="ARBA" id="ARBA00004479"/>
    </source>
</evidence>
<evidence type="ECO:0000256" key="10">
    <source>
        <dbReference type="ARBA" id="ARBA00022989"/>
    </source>
</evidence>
<dbReference type="FunFam" id="2.60.40.60:FF:000065">
    <property type="entry name" value="FAT atypical cadherin 1"/>
    <property type="match status" value="1"/>
</dbReference>
<feature type="region of interest" description="Disordered" evidence="16">
    <location>
        <begin position="4006"/>
        <end position="4027"/>
    </location>
</feature>
<feature type="domain" description="Cadherin" evidence="21">
    <location>
        <begin position="1044"/>
        <end position="1090"/>
    </location>
</feature>
<evidence type="ECO:0000313" key="23">
    <source>
        <dbReference type="Proteomes" id="UP000694419"/>
    </source>
</evidence>
<feature type="domain" description="Cadherin" evidence="21">
    <location>
        <begin position="929"/>
        <end position="1035"/>
    </location>
</feature>
<feature type="disulfide bond" evidence="15">
    <location>
        <begin position="3816"/>
        <end position="3825"/>
    </location>
</feature>
<feature type="domain" description="Cadherin" evidence="21">
    <location>
        <begin position="2257"/>
        <end position="2363"/>
    </location>
</feature>
<dbReference type="InterPro" id="IPR015919">
    <property type="entry name" value="Cadherin-like_sf"/>
</dbReference>
<evidence type="ECO:0000256" key="11">
    <source>
        <dbReference type="ARBA" id="ARBA00023136"/>
    </source>
</evidence>
<comment type="caution">
    <text evidence="15">Lacks conserved residue(s) required for the propagation of feature annotation.</text>
</comment>
<dbReference type="GO" id="GO:0009653">
    <property type="term" value="P:anatomical structure morphogenesis"/>
    <property type="evidence" value="ECO:0007669"/>
    <property type="project" value="UniProtKB-ARBA"/>
</dbReference>
<dbReference type="FunFam" id="2.60.40.60:FF:000058">
    <property type="entry name" value="FAT atypical cadherin 3"/>
    <property type="match status" value="1"/>
</dbReference>
<keyword evidence="7" id="KW-0677">Repeat</keyword>
<feature type="domain" description="Cadherin" evidence="21">
    <location>
        <begin position="2891"/>
        <end position="2995"/>
    </location>
</feature>
<dbReference type="InterPro" id="IPR000742">
    <property type="entry name" value="EGF"/>
</dbReference>
<dbReference type="PANTHER" id="PTHR24026">
    <property type="entry name" value="FAT ATYPICAL CADHERIN-RELATED"/>
    <property type="match status" value="1"/>
</dbReference>
<dbReference type="FunFam" id="2.60.40.60:FF:000033">
    <property type="entry name" value="FAT atypical cadherin 1"/>
    <property type="match status" value="1"/>
</dbReference>
<keyword evidence="4 15" id="KW-0245">EGF-like domain</keyword>
<dbReference type="FunFam" id="2.60.40.60:FF:000064">
    <property type="entry name" value="FAT atypical cadherin 1"/>
    <property type="match status" value="1"/>
</dbReference>
<evidence type="ECO:0000256" key="12">
    <source>
        <dbReference type="ARBA" id="ARBA00023157"/>
    </source>
</evidence>
<dbReference type="GO" id="GO:0005886">
    <property type="term" value="C:plasma membrane"/>
    <property type="evidence" value="ECO:0007669"/>
    <property type="project" value="UniProtKB-SubCell"/>
</dbReference>
<evidence type="ECO:0000256" key="6">
    <source>
        <dbReference type="ARBA" id="ARBA00022729"/>
    </source>
</evidence>
<evidence type="ECO:0000259" key="19">
    <source>
        <dbReference type="PROSITE" id="PS50025"/>
    </source>
</evidence>
<dbReference type="FunFam" id="2.10.25.10:FF:000154">
    <property type="entry name" value="FAT atypical cadherin 1"/>
    <property type="match status" value="1"/>
</dbReference>
<evidence type="ECO:0000256" key="17">
    <source>
        <dbReference type="SAM" id="Phobius"/>
    </source>
</evidence>
<dbReference type="Pfam" id="PF00008">
    <property type="entry name" value="EGF"/>
    <property type="match status" value="4"/>
</dbReference>
<dbReference type="FunFam" id="2.60.40.60:FF:000075">
    <property type="entry name" value="FAT atypical cadherin 1"/>
    <property type="match status" value="1"/>
</dbReference>
<dbReference type="FunFam" id="2.10.25.10:FF:000057">
    <property type="entry name" value="protocadherin Fat 1 isoform X2"/>
    <property type="match status" value="1"/>
</dbReference>
<feature type="domain" description="EGF-like" evidence="20">
    <location>
        <begin position="3790"/>
        <end position="3826"/>
    </location>
</feature>
<feature type="domain" description="Cadherin" evidence="21">
    <location>
        <begin position="1223"/>
        <end position="1327"/>
    </location>
</feature>
<dbReference type="PROSITE" id="PS00022">
    <property type="entry name" value="EGF_1"/>
    <property type="match status" value="4"/>
</dbReference>
<accession>A0A8C3KNN2</accession>
<dbReference type="Gene3D" id="2.60.120.200">
    <property type="match status" value="1"/>
</dbReference>
<reference evidence="22" key="2">
    <citation type="submission" date="2025-09" db="UniProtKB">
        <authorList>
            <consortium name="Ensembl"/>
        </authorList>
    </citation>
    <scope>IDENTIFICATION</scope>
</reference>
<organism evidence="22 23">
    <name type="scientific">Calidris pygmaea</name>
    <name type="common">Spoon-billed sandpiper</name>
    <dbReference type="NCBI Taxonomy" id="425635"/>
    <lineage>
        <taxon>Eukaryota</taxon>
        <taxon>Metazoa</taxon>
        <taxon>Chordata</taxon>
        <taxon>Craniata</taxon>
        <taxon>Vertebrata</taxon>
        <taxon>Euteleostomi</taxon>
        <taxon>Archelosauria</taxon>
        <taxon>Archosauria</taxon>
        <taxon>Dinosauria</taxon>
        <taxon>Saurischia</taxon>
        <taxon>Theropoda</taxon>
        <taxon>Coelurosauria</taxon>
        <taxon>Aves</taxon>
        <taxon>Neognathae</taxon>
        <taxon>Neoaves</taxon>
        <taxon>Charadriiformes</taxon>
        <taxon>Scolopacidae</taxon>
        <taxon>Calidris</taxon>
    </lineage>
</organism>
<dbReference type="SUPFAM" id="SSF49899">
    <property type="entry name" value="Concanavalin A-like lectins/glucanases"/>
    <property type="match status" value="1"/>
</dbReference>
<dbReference type="FunFam" id="2.10.25.10:FF:000179">
    <property type="entry name" value="FAT atypical cadherin 1"/>
    <property type="match status" value="1"/>
</dbReference>
<dbReference type="FunFam" id="2.60.40.60:FF:000032">
    <property type="entry name" value="FAT atypical cadherin 1"/>
    <property type="match status" value="1"/>
</dbReference>
<keyword evidence="11 17" id="KW-0472">Membrane</keyword>
<dbReference type="FunFam" id="2.60.40.60:FF:000067">
    <property type="entry name" value="FAT atypical cadherin 1"/>
    <property type="match status" value="1"/>
</dbReference>
<dbReference type="SMART" id="SM00179">
    <property type="entry name" value="EGF_CA"/>
    <property type="match status" value="4"/>
</dbReference>
<evidence type="ECO:0000256" key="13">
    <source>
        <dbReference type="ARBA" id="ARBA00023180"/>
    </source>
</evidence>
<feature type="domain" description="Cadherin" evidence="21">
    <location>
        <begin position="465"/>
        <end position="570"/>
    </location>
</feature>
<dbReference type="PROSITE" id="PS00010">
    <property type="entry name" value="ASX_HYDROXYL"/>
    <property type="match status" value="1"/>
</dbReference>
<feature type="domain" description="Cadherin" evidence="21">
    <location>
        <begin position="1117"/>
        <end position="1222"/>
    </location>
</feature>
<evidence type="ECO:0000259" key="21">
    <source>
        <dbReference type="PROSITE" id="PS50268"/>
    </source>
</evidence>
<feature type="domain" description="Laminin G" evidence="19">
    <location>
        <begin position="3492"/>
        <end position="3672"/>
    </location>
</feature>
<reference evidence="22" key="1">
    <citation type="submission" date="2025-08" db="UniProtKB">
        <authorList>
            <consortium name="Ensembl"/>
        </authorList>
    </citation>
    <scope>IDENTIFICATION</scope>
</reference>
<evidence type="ECO:0000256" key="1">
    <source>
        <dbReference type="ARBA" id="ARBA00004162"/>
    </source>
</evidence>
<keyword evidence="8 14" id="KW-0106">Calcium</keyword>
<dbReference type="PROSITE" id="PS50268">
    <property type="entry name" value="CADHERIN_2"/>
    <property type="match status" value="30"/>
</dbReference>
<feature type="domain" description="Cadherin" evidence="21">
    <location>
        <begin position="2364"/>
        <end position="2469"/>
    </location>
</feature>
<feature type="domain" description="Cadherin" evidence="21">
    <location>
        <begin position="1640"/>
        <end position="1741"/>
    </location>
</feature>
<dbReference type="PROSITE" id="PS50025">
    <property type="entry name" value="LAM_G_DOMAIN"/>
    <property type="match status" value="1"/>
</dbReference>
<feature type="domain" description="Cadherin" evidence="21">
    <location>
        <begin position="2153"/>
        <end position="2256"/>
    </location>
</feature>
<feature type="domain" description="Cadherin" evidence="21">
    <location>
        <begin position="1742"/>
        <end position="1842"/>
    </location>
</feature>
<evidence type="ECO:0000256" key="5">
    <source>
        <dbReference type="ARBA" id="ARBA00022692"/>
    </source>
</evidence>
<evidence type="ECO:0000256" key="7">
    <source>
        <dbReference type="ARBA" id="ARBA00022737"/>
    </source>
</evidence>
<dbReference type="InterPro" id="IPR001791">
    <property type="entry name" value="Laminin_G"/>
</dbReference>
<feature type="domain" description="Cadherin" evidence="21">
    <location>
        <begin position="2470"/>
        <end position="2578"/>
    </location>
</feature>
<dbReference type="FunFam" id="2.60.40.60:FF:000051">
    <property type="entry name" value="FAT atypical cadherin 1"/>
    <property type="match status" value="1"/>
</dbReference>
<dbReference type="FunFam" id="2.60.40.60:FF:000161">
    <property type="entry name" value="FAT atypical cadherin 1"/>
    <property type="match status" value="1"/>
</dbReference>
<dbReference type="Pfam" id="PF02210">
    <property type="entry name" value="Laminin_G_2"/>
    <property type="match status" value="1"/>
</dbReference>
<feature type="compositionally biased region" description="Polar residues" evidence="16">
    <location>
        <begin position="3919"/>
        <end position="3928"/>
    </location>
</feature>
<dbReference type="InterPro" id="IPR013320">
    <property type="entry name" value="ConA-like_dom_sf"/>
</dbReference>
<dbReference type="FunFam" id="2.60.40.60:FF:000039">
    <property type="entry name" value="FAT atypical cadherin 3"/>
    <property type="match status" value="1"/>
</dbReference>
<dbReference type="FunFam" id="2.60.40.60:FF:000107">
    <property type="entry name" value="FAT atypical cadherin 1"/>
    <property type="match status" value="1"/>
</dbReference>
<dbReference type="FunFam" id="2.10.25.10:FF:000152">
    <property type="entry name" value="FAT atypical cadherin 1"/>
    <property type="match status" value="1"/>
</dbReference>
<feature type="disulfide bond" evidence="15">
    <location>
        <begin position="3741"/>
        <end position="3750"/>
    </location>
</feature>
<protein>
    <submittedName>
        <fullName evidence="22">FAT atypical cadherin 1</fullName>
    </submittedName>
</protein>
<dbReference type="InterPro" id="IPR000152">
    <property type="entry name" value="EGF-type_Asp/Asn_hydroxyl_site"/>
</dbReference>
<dbReference type="GO" id="GO:0005509">
    <property type="term" value="F:calcium ion binding"/>
    <property type="evidence" value="ECO:0007669"/>
    <property type="project" value="UniProtKB-UniRule"/>
</dbReference>
<feature type="disulfide bond" evidence="15">
    <location>
        <begin position="3703"/>
        <end position="3712"/>
    </location>
</feature>
<feature type="domain" description="Cadherin" evidence="21">
    <location>
        <begin position="3101"/>
        <end position="3205"/>
    </location>
</feature>
<feature type="domain" description="Cadherin" evidence="21">
    <location>
        <begin position="369"/>
        <end position="464"/>
    </location>
</feature>
<keyword evidence="6 18" id="KW-0732">Signal</keyword>
<keyword evidence="10 17" id="KW-1133">Transmembrane helix</keyword>
<feature type="domain" description="Cadherin" evidence="21">
    <location>
        <begin position="2684"/>
        <end position="2785"/>
    </location>
</feature>
<feature type="domain" description="Cadherin" evidence="21">
    <location>
        <begin position="2579"/>
        <end position="2683"/>
    </location>
</feature>
<feature type="domain" description="EGF-like" evidence="20">
    <location>
        <begin position="3453"/>
        <end position="3490"/>
    </location>
</feature>
<evidence type="ECO:0000313" key="22">
    <source>
        <dbReference type="Ensembl" id="ENSCPGP00000024986.1"/>
    </source>
</evidence>
<feature type="domain" description="EGF-like" evidence="20">
    <location>
        <begin position="3715"/>
        <end position="3751"/>
    </location>
</feature>
<evidence type="ECO:0000256" key="4">
    <source>
        <dbReference type="ARBA" id="ARBA00022536"/>
    </source>
</evidence>
<dbReference type="PRINTS" id="PR00205">
    <property type="entry name" value="CADHERIN"/>
</dbReference>
<dbReference type="FunFam" id="2.60.40.60:FF:000024">
    <property type="entry name" value="FAT atypical cadherin 3"/>
    <property type="match status" value="1"/>
</dbReference>
<dbReference type="FunFam" id="2.60.120.200:FF:000024">
    <property type="entry name" value="FAT atypical cadherin 1"/>
    <property type="match status" value="1"/>
</dbReference>
<dbReference type="FunFam" id="2.60.40.60:FF:000066">
    <property type="entry name" value="FAT atypical cadherin 1"/>
    <property type="match status" value="1"/>
</dbReference>
<dbReference type="CDD" id="cd00054">
    <property type="entry name" value="EGF_CA"/>
    <property type="match status" value="4"/>
</dbReference>
<feature type="domain" description="EGF-like" evidence="20">
    <location>
        <begin position="3752"/>
        <end position="3788"/>
    </location>
</feature>
<keyword evidence="3" id="KW-1003">Cell membrane</keyword>
<dbReference type="CDD" id="cd11304">
    <property type="entry name" value="Cadherin_repeat"/>
    <property type="match status" value="28"/>
</dbReference>
<feature type="chain" id="PRO_5033981396" evidence="18">
    <location>
        <begin position="24"/>
        <end position="4250"/>
    </location>
</feature>
<feature type="domain" description="EGF-like" evidence="20">
    <location>
        <begin position="3676"/>
        <end position="3713"/>
    </location>
</feature>
<keyword evidence="12 15" id="KW-1015">Disulfide bond</keyword>
<feature type="domain" description="Cadherin" evidence="21">
    <location>
        <begin position="3221"/>
        <end position="3307"/>
    </location>
</feature>
<dbReference type="FunFam" id="2.60.40.60:FF:000013">
    <property type="entry name" value="Cadherin EGF LAG seven-pass G-type receptor"/>
    <property type="match status" value="2"/>
</dbReference>
<dbReference type="Ensembl" id="ENSCPGT00000027299.1">
    <property type="protein sequence ID" value="ENSCPGP00000024986.1"/>
    <property type="gene ID" value="ENSCPGG00000017024.1"/>
</dbReference>
<dbReference type="InterPro" id="IPR001881">
    <property type="entry name" value="EGF-like_Ca-bd_dom"/>
</dbReference>
<feature type="domain" description="Cadherin" evidence="21">
    <location>
        <begin position="36"/>
        <end position="150"/>
    </location>
</feature>
<evidence type="ECO:0000256" key="15">
    <source>
        <dbReference type="PROSITE-ProRule" id="PRU00076"/>
    </source>
</evidence>
<dbReference type="FunFam" id="2.60.40.60:FF:000079">
    <property type="entry name" value="FAT atypical cadherin 1"/>
    <property type="match status" value="1"/>
</dbReference>
<feature type="domain" description="Cadherin" evidence="21">
    <location>
        <begin position="1944"/>
        <end position="2050"/>
    </location>
</feature>
<proteinExistence type="predicted"/>
<feature type="domain" description="Cadherin" evidence="21">
    <location>
        <begin position="1426"/>
        <end position="1539"/>
    </location>
</feature>
<dbReference type="Proteomes" id="UP000694419">
    <property type="component" value="Unplaced"/>
</dbReference>
<keyword evidence="5 17" id="KW-0812">Transmembrane</keyword>
<feature type="disulfide bond" evidence="15">
    <location>
        <begin position="3462"/>
        <end position="3479"/>
    </location>
</feature>
<keyword evidence="13" id="KW-0325">Glycoprotein</keyword>
<evidence type="ECO:0000256" key="14">
    <source>
        <dbReference type="PROSITE-ProRule" id="PRU00043"/>
    </source>
</evidence>
<dbReference type="FunFam" id="2.60.40.60:FF:000061">
    <property type="entry name" value="FAT atypical cadherin 3"/>
    <property type="match status" value="2"/>
</dbReference>
<dbReference type="PROSITE" id="PS01186">
    <property type="entry name" value="EGF_2"/>
    <property type="match status" value="2"/>
</dbReference>
<dbReference type="SUPFAM" id="SSF57196">
    <property type="entry name" value="EGF/Laminin"/>
    <property type="match status" value="4"/>
</dbReference>
<dbReference type="PROSITE" id="PS00232">
    <property type="entry name" value="CADHERIN_1"/>
    <property type="match status" value="12"/>
</dbReference>
<feature type="region of interest" description="Disordered" evidence="16">
    <location>
        <begin position="4226"/>
        <end position="4250"/>
    </location>
</feature>
<dbReference type="FunFam" id="2.60.40.60:FF:000041">
    <property type="entry name" value="FAT atypical cadherin 1"/>
    <property type="match status" value="1"/>
</dbReference>
<dbReference type="PROSITE" id="PS50026">
    <property type="entry name" value="EGF_3"/>
    <property type="match status" value="5"/>
</dbReference>
<dbReference type="FunFam" id="2.60.40.60:FF:000053">
    <property type="entry name" value="FAT atypical cadherin 3"/>
    <property type="match status" value="1"/>
</dbReference>
<dbReference type="PROSITE" id="PS01187">
    <property type="entry name" value="EGF_CA"/>
    <property type="match status" value="1"/>
</dbReference>
<keyword evidence="23" id="KW-1185">Reference proteome</keyword>
<evidence type="ECO:0000256" key="18">
    <source>
        <dbReference type="SAM" id="SignalP"/>
    </source>
</evidence>
<feature type="domain" description="Cadherin" evidence="21">
    <location>
        <begin position="1328"/>
        <end position="1425"/>
    </location>
</feature>
<dbReference type="FunFam" id="2.60.40.60:FF:000089">
    <property type="entry name" value="FAT atypical cadherin 1"/>
    <property type="match status" value="1"/>
</dbReference>
<dbReference type="SUPFAM" id="SSF49313">
    <property type="entry name" value="Cadherin-like"/>
    <property type="match status" value="31"/>
</dbReference>
<dbReference type="SMART" id="SM00181">
    <property type="entry name" value="EGF"/>
    <property type="match status" value="5"/>
</dbReference>
<evidence type="ECO:0000256" key="3">
    <source>
        <dbReference type="ARBA" id="ARBA00022475"/>
    </source>
</evidence>
<sequence length="4250" mass="469526">MGRYLTMLLLLMLLVQHFGNCEGNQRPHHAPPMQFTQAQYNATVYENSAAKTYVGHPVKMGIYITNPLWDLRYKIISGDNENLFKAEEYVLGNFCFLRIRTKGGNTAILNREVKDHYMLTVKAVEKNTNAETRTKVRIQVLDTNDLRPLFSPTSYSVSLPENTAIRTSIARVSATDADIGTNGEFYYSFKERTDVFAIHPTSGVVVLTGRLDYSDTKRYEMEILAVDRGLKLYGSSGISSMAKLTVHVEQANEYAPVITAVTLTPSESDKDPTYAIVTVEDNDQGSNGEIASLNIVAGDPLQQFKTVRSVPGGKEYRIKAISHIDWESHPFGYNLTLQAKDKGNPPQFSSVKVVHVTSPQFKSGPVRFEKEIYRAEISEFAPPNTPVIMVKALPSYPHLKYVFKNTPGKVKFNLNAHTGLITTLEPIKAQYASHFELEVATSDRRASAKVLIKVLGMNSNPPEFTQTSYKASFDENVPIGTSVMRVSAKDPDEGENGYVTYSIANLNPLPFVINHFSGIISTSEDLDYELMPRVYNLRIRASDWGIPYRREVEVPVTIILNNLNDNIPLFEKINCEGTIPRDLGVGEQITTVSAIDADELQLVRYQIESGNELDLFSLNPNSGVLSLKQSLIDGLGAKMSFHSLKITATDGENFAKPLYINITVATSRKPVSLECEETGVAKMLAEKLLQANKLHSRGEVEDVFFDTHSVNLHAPQFRSTLPSSIEIREDQPVGSSVLLVNATDLDTGFNGKLVYVISGGNDDSSFIVDMERGMLKILSPLDREVKDKYTLNITVYDLGIPQKSAWHLLDVKILDANDNPPEFLQDSYFVEVSENKEPNSEIIQIEATDKDLGANGEVKYSLLTDTDKFTINAVTGIVKVVGVLDREEQHVYFLKIEARDQPTEEPQLFSTVILKVSVEDVNDNPPKFIPSNYHVKIREDLPEGTIITWLEAYDPDLGQSSQVRYSLLDSGDGTFDVDKLSGAIRIVQRLDYEKKQLYNLTVRAKDKGKPISLSSTCYVEVEVVDVNENLHPPRFSIFADKGFIKEDAPVGSSVMTVSAYDEDTGRDGEIRYSIRDGSGIGVFRIDEEKGKCFLLPILSFQVYIKVIDTNNHRPQFSASKYEVVIPEDTMPDTEILQVSATDRDEKNKLIYTMQGSTDPISLKKFRLDPATGSLYTSEKLDHETMNQHILTIMVRDQDVPVKRNYARIIINVSDTNDHAPWFTSSSYEGRVYESAAVGSAVLQVTALDKDKGKNAEIVYSIESGNIGNSFFIDPILGMIKIAKELDRSNQEEYNLMVKATDKGDPPMSEVTSVHIFVTVSDNASPKFTAKEYSTEISESASIGSYVGMVTAYSQSSVVYEIKDGNVGDAFAINPNSGVIVSQKTLDFETLPVYTLIVQGTNMAGLSTNATVLVHLRDENDNTPIFMQAEYTGLISESASINSVVLTDKNIPLVIRATDADKESNALLVYQIVEPSVHKYFAIDSSTGAIRTVMSLDYEETNIFHFSVQVHDMGIPRLYAEYAANVTIYVIDINDCPPVFSRDLYETSILVPTYKGVKVISVNATDADSGVFSQLIYSIIEGNIGEKFSINPKTGDITVQNTSQLRSRYELTVRASDGRFASTASVKINVKESKASQLKFTQSSYSATVQENSTEAKTIAVVTAIGNQINEPLFYHILNPDSRFKISPTSGVLSTTGIPFDREQQESFDVVIEVTEEYKPSVVAHIVVKVTVEDVNDNAPFFVNLPYYAVVKVDSEVGHVIRRVTAVDKDAGRNGEVHYYLKEHHEHFQIDPNGEISLKKKFEPDTLNKEYLVTVVAKDGGDPAFSAEVIVPITVMSKAMPVFEKPFYSAEIPENVQLHSPVVHVQANSPEGLKVFYSITDGDPFNQFTINFNTGVINVVAPLDFESHPAYKLSIRATDSLTGAHADVFVDIIVEDINDNPPVFTEQSYTATLSEASVIGTSVVQVSATDADSGTNRGISYHLVEDNSESDDYFHIDSSTGLILTARTLDYEQIKQHKLLVRAIDGGMLPLSSDTVVTVDVTDLNDNPPLFNQLLYEAKISELAPRGHFVTCVRASDADTSDVDKLEYSILTGNDQKNFVINSKTGIITISNLRRQTLKSHYNLNVSVSDGVFRSSAQVHITVTSANMHSPVFSQNEYEVELAENAPLHTLVTEVKATDEDSGTYGHITYHIVNDFAKDRFYTNERGQIFTSEKLDRETQAEKVIAISLMAKDLGGKVAFCTVNVILTDDNDNAPQFRATEYEVNIGSDVPRGTSVIKVWASDADEGTNADITYAIEAESENVKENLEIDSLSGIITTKESLIGLENEFLTFFVRAVDGGSPKKESVVPVYARILPPEVPLPKFSEPFYSYTVSEDIPIGTEIDIIKAEHNQTLVYSLIKGNTPESNRDDFFVIDHQTGELKLEKNLDHETTKWYQFSVQAQYANEDYNVVSSVEVSIQVKDANDNKPVLESNPYEAFIVENMPAGTRVIQVKGTDLDSGLNGQVTYSLDPSQELDVIESFAINMETGWITTLRELDHEKRDKYKITVVASDRGEKVQLSSTAVVEVTVTDVNDNPPRFTAEIYKGTVSEDDPTGGVIAILSTTDADTEEANRQVSYYITGGDPLGQFAIENIQNEWKVYVKKPLDREEKDNYLLNITATDGTFATKAVVEVKVLDANDNSPVCEKALYTDSVPEDALPGKLIMQVSATDADIRSNAEITYTLHGTGAEKFRLTPDTGELKTLMPLDREQQAVYHLLVKATDGGGKSCQANIILTLEDVNDNAPEFTADPYSITVFENTEPKTLLTRVQATDADAGMNRKIHYSLVNSAEGQFSIDEFSGIIRLEKPLDRELQAVYTLTLKATDEGLPRRLSSTSSLIVSVLDINDNPPVFEHREYSASVSEDILVGTEVLQIYAASRDIEANAEITYSIVSGNEHGKFSIDSTTGAIFIIESLDYESSHEYYLTVEATDGGTPSLSDVVTVNINVTDINDNTPVFSQDTYTAVISEDAVLEQSVITVMADDADGPSNNRIHYAIIDGNQGNPFTIDPSRGEIKVTKLLDREKISGYTLTVQASDNGNPPRLNTTTVNIDVSDVNDNPPVFSKGNYSVIIQENKPIGFSVLQLVVTDKDSSHNGPPFLFTILSGNEENTFQINQQGVLTTAAALNRKVRDHYLLHVQVADNGKPPLSSLTYIDIRVIEESIYAPAILPLEIFITAFGEEYSGGVIGKIHATDQDVYDTLTYSLDPKMESLFSVSSTGGKLIAHKRLDVGQYLLNVTVTDGKFTTAADITVHIRQITQDILNHSIAIRFANLAPEEFIGDYWRNFQRALRNILGVRRNDIQIVSLQPSDPPSNLDVLLNIEKSGSSQHPMRILLHKINSSVPDLEEILGVRIIDVFHKLCAGLDCPLKFCEEKVTVDENVMSTHSTARLSFVTPRHHRTAVCLCKGKNKGKCPLVNNVCEGNPCPEGTECLGDPKEGKYTCVCPDSKAGQCPAGSAVTFTGSSYVKYRLMENENKEEMKLTMRLRTYSAHAVVMYARGTDYSILEIHHGRLQYKFDCGSGPGIVSVQSTQINDGQWHSVSLEVDGNYARLVLDRLHTASGTAPGTLRTLNLDNHVFFGGHIRQQGTRHGRSPQVSNGFRGCMDSVVLNGQELPLNSKPRNHAHMEESVDVTPGCLLTTSEGCSSSPCQNGGICNALSNGGYYCKCAPLFMGTHCDVSVNPCASNPCLYGGTCIPVSDDFICQCRGQYTGQRCQLGPYCKDNPCKNSGKCIDSLDGPVCECEAGFRGERCLTDVDECVENPCLNGALCENTYGSYNCNCSRGFGGKHCTDIVLNKYVSTSWNIGLAEVIGIIVFIAGIFSLVVIFVVCRKVISRKKKHQPEPEDKQLGATTAFLQRPYFDAKLNKNIYSDIPPQVPVRPISYTPSIPSDSRNNLDRNSFEGSAIPEHPEFSTFNPDSVHGHRKAVAVCSVAPNLPPPPPSNSPSDSDSIQKPSWDFDYDTKVVDLDPCLSKKPLDEKSSHPYSARESMSEVQSLSSFQSESCDDNGYHWDTSDWMPSVQLPGIQEYPNYEVVEESAPLYTDPSAIDTDYYPGGYDIESDFPPPPDDFPAPDELPPLPPEYSDQFEAIQPPRDMPAVGSLGSSTRSRQRFNLNQYLPHHYPADMSEPQTTTSGVNGGYREPYAPYTLGYNRDFEAPPVDNMSMSVYASTASCSDVSACCEVESEVMMSDYESGDDGHFEDLKIPPLDSQQHTEV</sequence>
<dbReference type="FunFam" id="2.60.40.60:FF:000059">
    <property type="entry name" value="FAT atypical cadherin 3"/>
    <property type="match status" value="1"/>
</dbReference>
<dbReference type="GO" id="GO:0007156">
    <property type="term" value="P:homophilic cell adhesion via plasma membrane adhesion molecules"/>
    <property type="evidence" value="ECO:0007669"/>
    <property type="project" value="InterPro"/>
</dbReference>
<dbReference type="FunFam" id="2.60.40.60:FF:000084">
    <property type="entry name" value="FAT atypical cadherin 3"/>
    <property type="match status" value="1"/>
</dbReference>
<feature type="domain" description="Cadherin" evidence="21">
    <location>
        <begin position="578"/>
        <end position="672"/>
    </location>
</feature>
<dbReference type="Gene3D" id="2.10.25.10">
    <property type="entry name" value="Laminin"/>
    <property type="match status" value="4"/>
</dbReference>
<evidence type="ECO:0000256" key="9">
    <source>
        <dbReference type="ARBA" id="ARBA00022889"/>
    </source>
</evidence>
<dbReference type="FunFam" id="2.60.40.60:FF:000026">
    <property type="entry name" value="FAT atypical cadherin 1"/>
    <property type="match status" value="2"/>
</dbReference>
<dbReference type="CDD" id="cd00110">
    <property type="entry name" value="LamG"/>
    <property type="match status" value="1"/>
</dbReference>
<feature type="domain" description="Cadherin" evidence="21">
    <location>
        <begin position="2996"/>
        <end position="3100"/>
    </location>
</feature>
<feature type="domain" description="Cadherin" evidence="21">
    <location>
        <begin position="824"/>
        <end position="928"/>
    </location>
</feature>
<dbReference type="InterPro" id="IPR018097">
    <property type="entry name" value="EGF_Ca-bd_CS"/>
</dbReference>
<feature type="domain" description="Cadherin" evidence="21">
    <location>
        <begin position="2051"/>
        <end position="2152"/>
    </location>
</feature>
<dbReference type="SMART" id="SM00112">
    <property type="entry name" value="CA"/>
    <property type="match status" value="31"/>
</dbReference>
<evidence type="ECO:0000256" key="16">
    <source>
        <dbReference type="SAM" id="MobiDB-lite"/>
    </source>
</evidence>
<dbReference type="Gene3D" id="2.60.40.60">
    <property type="entry name" value="Cadherins"/>
    <property type="match status" value="31"/>
</dbReference>
<feature type="domain" description="Cadherin" evidence="21">
    <location>
        <begin position="1540"/>
        <end position="1639"/>
    </location>
</feature>
<feature type="disulfide bond" evidence="15">
    <location>
        <begin position="3778"/>
        <end position="3787"/>
    </location>
</feature>
<dbReference type="Pfam" id="PF00028">
    <property type="entry name" value="Cadherin"/>
    <property type="match status" value="26"/>
</dbReference>
<dbReference type="FunFam" id="2.60.40.60:FF:000015">
    <property type="entry name" value="FAT atypical cadherin 1"/>
    <property type="match status" value="1"/>
</dbReference>
<feature type="signal peptide" evidence="18">
    <location>
        <begin position="1"/>
        <end position="23"/>
    </location>
</feature>
<name>A0A8C3KNN2_9CHAR</name>
<keyword evidence="9" id="KW-0130">Cell adhesion</keyword>
<feature type="domain" description="Cadherin" evidence="21">
    <location>
        <begin position="151"/>
        <end position="258"/>
    </location>
</feature>
<feature type="domain" description="Cadherin" evidence="21">
    <location>
        <begin position="719"/>
        <end position="823"/>
    </location>
</feature>
<dbReference type="FunFam" id="2.60.40.60:FF:000021">
    <property type="entry name" value="FAT atypical cadherin 1"/>
    <property type="match status" value="3"/>
</dbReference>
<dbReference type="SMART" id="SM00282">
    <property type="entry name" value="LamG"/>
    <property type="match status" value="1"/>
</dbReference>
<feature type="transmembrane region" description="Helical" evidence="17">
    <location>
        <begin position="3845"/>
        <end position="3865"/>
    </location>
</feature>
<dbReference type="FunFam" id="2.60.40.60:FF:000035">
    <property type="entry name" value="Protocadherin Fat 3"/>
    <property type="match status" value="1"/>
</dbReference>
<dbReference type="PANTHER" id="PTHR24026:SF42">
    <property type="entry name" value="PROTOCADHERIN FAT 1"/>
    <property type="match status" value="1"/>
</dbReference>
<comment type="subcellular location">
    <subcellularLocation>
        <location evidence="1">Cell membrane</location>
        <topology evidence="1">Single-pass membrane protein</topology>
    </subcellularLocation>
    <subcellularLocation>
        <location evidence="2">Membrane</location>
        <topology evidence="2">Single-pass type I membrane protein</topology>
    </subcellularLocation>
</comment>